<dbReference type="PANTHER" id="PTHR46278:SF2">
    <property type="entry name" value="ASPARTATE-SEMIALDEHYDE DEHYDROGENASE"/>
    <property type="match status" value="1"/>
</dbReference>
<dbReference type="EMBL" id="JACVEW010000013">
    <property type="protein sequence ID" value="MBP0049032.1"/>
    <property type="molecule type" value="Genomic_DNA"/>
</dbReference>
<dbReference type="PIRSF" id="PIRSF000148">
    <property type="entry name" value="ASA_dh"/>
    <property type="match status" value="1"/>
</dbReference>
<accession>A0ABS3ZBE9</accession>
<name>A0ABS3ZBE9_9GAMM</name>
<evidence type="ECO:0000313" key="4">
    <source>
        <dbReference type="Proteomes" id="UP000810171"/>
    </source>
</evidence>
<protein>
    <recommendedName>
        <fullName evidence="2">Semialdehyde dehydrogenase dimerisation domain-containing protein</fullName>
    </recommendedName>
</protein>
<gene>
    <name evidence="3" type="ORF">H9C73_09795</name>
</gene>
<dbReference type="RefSeq" id="WP_209287648.1">
    <property type="nucleotide sequence ID" value="NZ_JACVEW010000013.1"/>
</dbReference>
<organism evidence="3 4">
    <name type="scientific">Marinobacterium alkalitolerans</name>
    <dbReference type="NCBI Taxonomy" id="1542925"/>
    <lineage>
        <taxon>Bacteria</taxon>
        <taxon>Pseudomonadati</taxon>
        <taxon>Pseudomonadota</taxon>
        <taxon>Gammaproteobacteria</taxon>
        <taxon>Oceanospirillales</taxon>
        <taxon>Oceanospirillaceae</taxon>
        <taxon>Marinobacterium</taxon>
    </lineage>
</organism>
<feature type="domain" description="Semialdehyde dehydrogenase dimerisation" evidence="2">
    <location>
        <begin position="139"/>
        <end position="315"/>
    </location>
</feature>
<keyword evidence="4" id="KW-1185">Reference proteome</keyword>
<evidence type="ECO:0000259" key="2">
    <source>
        <dbReference type="Pfam" id="PF02774"/>
    </source>
</evidence>
<dbReference type="Gene3D" id="3.30.360.10">
    <property type="entry name" value="Dihydrodipicolinate Reductase, domain 2"/>
    <property type="match status" value="1"/>
</dbReference>
<proteinExistence type="inferred from homology"/>
<reference evidence="3 4" key="1">
    <citation type="submission" date="2020-09" db="EMBL/GenBank/DDBJ databases">
        <authorList>
            <person name="Tanuku N.R.S."/>
        </authorList>
    </citation>
    <scope>NUCLEOTIDE SEQUENCE [LARGE SCALE GENOMIC DNA]</scope>
    <source>
        <strain evidence="3 4">AK62</strain>
    </source>
</reference>
<comment type="similarity">
    <text evidence="1">Belongs to the aspartate-semialdehyde dehydrogenase family.</text>
</comment>
<dbReference type="SUPFAM" id="SSF55347">
    <property type="entry name" value="Glyceraldehyde-3-phosphate dehydrogenase-like, C-terminal domain"/>
    <property type="match status" value="1"/>
</dbReference>
<dbReference type="PANTHER" id="PTHR46278">
    <property type="entry name" value="DEHYDROGENASE, PUTATIVE-RELATED"/>
    <property type="match status" value="1"/>
</dbReference>
<evidence type="ECO:0000256" key="1">
    <source>
        <dbReference type="ARBA" id="ARBA00010584"/>
    </source>
</evidence>
<dbReference type="InterPro" id="IPR012280">
    <property type="entry name" value="Semialdhyde_DH_dimer_dom"/>
</dbReference>
<dbReference type="Pfam" id="PF02774">
    <property type="entry name" value="Semialdhyde_dhC"/>
    <property type="match status" value="1"/>
</dbReference>
<dbReference type="Gene3D" id="3.40.50.720">
    <property type="entry name" value="NAD(P)-binding Rossmann-like Domain"/>
    <property type="match status" value="1"/>
</dbReference>
<comment type="caution">
    <text evidence="3">The sequence shown here is derived from an EMBL/GenBank/DDBJ whole genome shotgun (WGS) entry which is preliminary data.</text>
</comment>
<dbReference type="InterPro" id="IPR036291">
    <property type="entry name" value="NAD(P)-bd_dom_sf"/>
</dbReference>
<sequence>MTLNLALLGPATLKGEKLLELLDESDLAVDQLSLFEDEEQAGRSLMFRGHATRTRSYADFDPEQAQLIIVCERSLDEHARDRLAGVKQGFVVDLYPERYDADAVQLCLPAINGSELASLDPGRVIGVPASATITAALALMPLHQAYELLKLNLVCLLAVSEAGREGIETLAQETARLMNGREAESGSFGEQLAFNMLPDVGAVVEDRRSTSEVLVRDQLSRLLGEDVEIEVSTVRVPAFYGNMVIAQAETRQALELDTVQELMDRADSVRYAHDAKRQPNPVKDAVGQDVAVVHRIREDAESSGGFALHAMGDDLGLGSALAALQIAQRLVSDTLQ</sequence>
<dbReference type="CDD" id="cd18129">
    <property type="entry name" value="ASADH_C_USG1_like"/>
    <property type="match status" value="1"/>
</dbReference>
<dbReference type="SUPFAM" id="SSF51735">
    <property type="entry name" value="NAD(P)-binding Rossmann-fold domains"/>
    <property type="match status" value="1"/>
</dbReference>
<dbReference type="Proteomes" id="UP000810171">
    <property type="component" value="Unassembled WGS sequence"/>
</dbReference>
<evidence type="ECO:0000313" key="3">
    <source>
        <dbReference type="EMBL" id="MBP0049032.1"/>
    </source>
</evidence>